<reference evidence="2" key="2">
    <citation type="submission" date="2017-02" db="UniProtKB">
        <authorList>
            <consortium name="WormBaseParasite"/>
        </authorList>
    </citation>
    <scope>IDENTIFICATION</scope>
</reference>
<organism evidence="1 2">
    <name type="scientific">Angiostrongylus cantonensis</name>
    <name type="common">Rat lungworm</name>
    <dbReference type="NCBI Taxonomy" id="6313"/>
    <lineage>
        <taxon>Eukaryota</taxon>
        <taxon>Metazoa</taxon>
        <taxon>Ecdysozoa</taxon>
        <taxon>Nematoda</taxon>
        <taxon>Chromadorea</taxon>
        <taxon>Rhabditida</taxon>
        <taxon>Rhabditina</taxon>
        <taxon>Rhabditomorpha</taxon>
        <taxon>Strongyloidea</taxon>
        <taxon>Metastrongylidae</taxon>
        <taxon>Angiostrongylus</taxon>
    </lineage>
</organism>
<dbReference type="Gene3D" id="3.40.50.300">
    <property type="entry name" value="P-loop containing nucleotide triphosphate hydrolases"/>
    <property type="match status" value="1"/>
</dbReference>
<dbReference type="Proteomes" id="UP000035642">
    <property type="component" value="Unassembled WGS sequence"/>
</dbReference>
<dbReference type="AlphaFoldDB" id="A0A0K0DHJ5"/>
<dbReference type="WBParaSite" id="ACAC_0001066701-mRNA-1">
    <property type="protein sequence ID" value="ACAC_0001066701-mRNA-1"/>
    <property type="gene ID" value="ACAC_0001066701"/>
</dbReference>
<evidence type="ECO:0000313" key="2">
    <source>
        <dbReference type="WBParaSite" id="ACAC_0001066701-mRNA-1"/>
    </source>
</evidence>
<accession>A0A0K0DHJ5</accession>
<dbReference type="InterPro" id="IPR027417">
    <property type="entry name" value="P-loop_NTPase"/>
</dbReference>
<reference evidence="1" key="1">
    <citation type="submission" date="2012-09" db="EMBL/GenBank/DDBJ databases">
        <authorList>
            <person name="Martin A.A."/>
        </authorList>
    </citation>
    <scope>NUCLEOTIDE SEQUENCE</scope>
</reference>
<keyword evidence="1" id="KW-1185">Reference proteome</keyword>
<name>A0A0K0DHJ5_ANGCA</name>
<evidence type="ECO:0000313" key="1">
    <source>
        <dbReference type="Proteomes" id="UP000035642"/>
    </source>
</evidence>
<sequence>MRPCSIVCLIHKLYSRLESNGLLLASFSMMTKSFYTLISKADFLIELTPVGSGFDKDVTGQMVVSVHEGGTTPEISEFLYVEGDRSMKCYYPGTRSFLNT</sequence>
<protein>
    <submittedName>
        <fullName evidence="2">Inorganic diphosphatase</fullName>
    </submittedName>
</protein>
<proteinExistence type="predicted"/>